<evidence type="ECO:0000313" key="3">
    <source>
        <dbReference type="Proteomes" id="UP000295724"/>
    </source>
</evidence>
<feature type="chain" id="PRO_5020316945" evidence="1">
    <location>
        <begin position="27"/>
        <end position="479"/>
    </location>
</feature>
<dbReference type="RefSeq" id="WP_099018633.1">
    <property type="nucleotide sequence ID" value="NZ_NIHB01000001.1"/>
</dbReference>
<keyword evidence="1" id="KW-0732">Signal</keyword>
<organism evidence="2 3">
    <name type="scientific">Marinicella litoralis</name>
    <dbReference type="NCBI Taxonomy" id="644220"/>
    <lineage>
        <taxon>Bacteria</taxon>
        <taxon>Pseudomonadati</taxon>
        <taxon>Pseudomonadota</taxon>
        <taxon>Gammaproteobacteria</taxon>
        <taxon>Lysobacterales</taxon>
        <taxon>Marinicellaceae</taxon>
        <taxon>Marinicella</taxon>
    </lineage>
</organism>
<dbReference type="AlphaFoldDB" id="A0A4R6XQW6"/>
<dbReference type="Proteomes" id="UP000295724">
    <property type="component" value="Unassembled WGS sequence"/>
</dbReference>
<comment type="caution">
    <text evidence="2">The sequence shown here is derived from an EMBL/GenBank/DDBJ whole genome shotgun (WGS) entry which is preliminary data.</text>
</comment>
<evidence type="ECO:0000256" key="1">
    <source>
        <dbReference type="SAM" id="SignalP"/>
    </source>
</evidence>
<gene>
    <name evidence="2" type="ORF">C8D91_1787</name>
</gene>
<keyword evidence="3" id="KW-1185">Reference proteome</keyword>
<accession>A0A4R6XQW6</accession>
<evidence type="ECO:0000313" key="2">
    <source>
        <dbReference type="EMBL" id="TDR20809.1"/>
    </source>
</evidence>
<name>A0A4R6XQW6_9GAMM</name>
<sequence length="479" mass="50050">MKKNKLTTAVVAGLAGVAGIAGVSNAVHLNPEGLGQTLIYPYYTVNNGLNTTFSVVNTTEYTKAVKVRFMEGDNSIEVLDFNLYLSPYDVWVAGLVPTDSSSAGHVGEPTGAIVFGDTSCVPFLNSGQQFLPFAIDASQAPFGGINQNLERSRDGHFEMIEMGTLDPSFGYGADAVHVAGVPSDCGQLQANWDGGGAWDVPSGGDPTVELMPVTGGLFGSASIIDVAEGTDVTYNAEALENFWVAGTIQHTAPGSLLPSLAAGDVTSTVFANGGLATSTWATGAEAVTAVFMQDQLYNEYSLDANVAGKTEWVITFPTKRFHVNAAVAVPPFTQVWDGEEACEPYGILVWDREENDNFCTVNPADPICQGGGISPVSPNDPTIPLLCWEANVVEFLNGGASSGSSAVLGSTNLASIPAFTDGWARMNFAQSASPLIGAGFDGLPATGFSVQKLTNAFAAEGLLAQYAGLFKHKGRITSN</sequence>
<reference evidence="2 3" key="1">
    <citation type="submission" date="2019-03" db="EMBL/GenBank/DDBJ databases">
        <title>Genomic Encyclopedia of Type Strains, Phase IV (KMG-IV): sequencing the most valuable type-strain genomes for metagenomic binning, comparative biology and taxonomic classification.</title>
        <authorList>
            <person name="Goeker M."/>
        </authorList>
    </citation>
    <scope>NUCLEOTIDE SEQUENCE [LARGE SCALE GENOMIC DNA]</scope>
    <source>
        <strain evidence="2 3">DSM 25488</strain>
    </source>
</reference>
<dbReference type="EMBL" id="SNZB01000003">
    <property type="protein sequence ID" value="TDR20809.1"/>
    <property type="molecule type" value="Genomic_DNA"/>
</dbReference>
<feature type="signal peptide" evidence="1">
    <location>
        <begin position="1"/>
        <end position="26"/>
    </location>
</feature>
<protein>
    <submittedName>
        <fullName evidence="2">Uncharacterized protein</fullName>
    </submittedName>
</protein>
<proteinExistence type="predicted"/>
<dbReference type="OrthoDB" id="5763254at2"/>